<feature type="transmembrane region" description="Helical" evidence="1">
    <location>
        <begin position="6"/>
        <end position="24"/>
    </location>
</feature>
<dbReference type="RefSeq" id="WP_258988336.1">
    <property type="nucleotide sequence ID" value="NZ_JALIGE010000073.1"/>
</dbReference>
<evidence type="ECO:0008006" key="4">
    <source>
        <dbReference type="Google" id="ProtNLM"/>
    </source>
</evidence>
<gene>
    <name evidence="2" type="ORF">MUU47_11470</name>
</gene>
<evidence type="ECO:0000313" key="3">
    <source>
        <dbReference type="Proteomes" id="UP001205357"/>
    </source>
</evidence>
<sequence>MIGNSSVLWGGVLLLVLAMLWLHYDSGRLKREMRRSRKGREQREDELKLLQQEWDEFLVAEKNELEQLRIAMHPKYGHVVHTSLSRLAGMLTH</sequence>
<keyword evidence="1" id="KW-1133">Transmembrane helix</keyword>
<comment type="caution">
    <text evidence="2">The sequence shown here is derived from an EMBL/GenBank/DDBJ whole genome shotgun (WGS) entry which is preliminary data.</text>
</comment>
<protein>
    <recommendedName>
        <fullName evidence="4">Cell division protein FtsL</fullName>
    </recommendedName>
</protein>
<proteinExistence type="predicted"/>
<reference evidence="2 3" key="1">
    <citation type="submission" date="2022-04" db="EMBL/GenBank/DDBJ databases">
        <title>Proposal of a three novel species of Scandinavium, Scandinavium hiltneri, Scandinavium manionii, Scandinavium tedordense.</title>
        <authorList>
            <person name="Maddock D.W."/>
            <person name="Brady C.L."/>
            <person name="Denman S."/>
            <person name="Arnold D."/>
        </authorList>
    </citation>
    <scope>NUCLEOTIDE SEQUENCE [LARGE SCALE GENOMIC DNA]</scope>
    <source>
        <strain evidence="2 3">H11S7</strain>
    </source>
</reference>
<keyword evidence="1" id="KW-0812">Transmembrane</keyword>
<evidence type="ECO:0000256" key="1">
    <source>
        <dbReference type="SAM" id="Phobius"/>
    </source>
</evidence>
<organism evidence="2 3">
    <name type="scientific">Scandinavium hiltneri</name>
    <dbReference type="NCBI Taxonomy" id="2926519"/>
    <lineage>
        <taxon>Bacteria</taxon>
        <taxon>Pseudomonadati</taxon>
        <taxon>Pseudomonadota</taxon>
        <taxon>Gammaproteobacteria</taxon>
        <taxon>Enterobacterales</taxon>
        <taxon>Enterobacteriaceae</taxon>
        <taxon>Scandinavium</taxon>
    </lineage>
</organism>
<evidence type="ECO:0000313" key="2">
    <source>
        <dbReference type="EMBL" id="MCS2161726.1"/>
    </source>
</evidence>
<keyword evidence="1" id="KW-0472">Membrane</keyword>
<dbReference type="Proteomes" id="UP001205357">
    <property type="component" value="Unassembled WGS sequence"/>
</dbReference>
<name>A0ABT2E1Y8_9ENTR</name>
<accession>A0ABT2E1Y8</accession>
<keyword evidence="3" id="KW-1185">Reference proteome</keyword>
<dbReference type="EMBL" id="JALIGE010000073">
    <property type="protein sequence ID" value="MCS2161726.1"/>
    <property type="molecule type" value="Genomic_DNA"/>
</dbReference>